<dbReference type="PANTHER" id="PTHR34138:SF1">
    <property type="entry name" value="CELL SHAPE-DETERMINING PROTEIN MREC"/>
    <property type="match status" value="1"/>
</dbReference>
<comment type="function">
    <text evidence="5">Involved in formation and maintenance of cell shape.</text>
</comment>
<evidence type="ECO:0000256" key="6">
    <source>
        <dbReference type="SAM" id="MobiDB-lite"/>
    </source>
</evidence>
<dbReference type="Gene3D" id="2.40.10.340">
    <property type="entry name" value="Rod shape-determining protein MreC, domain 1"/>
    <property type="match status" value="1"/>
</dbReference>
<evidence type="ECO:0000256" key="5">
    <source>
        <dbReference type="PIRNR" id="PIRNR038471"/>
    </source>
</evidence>
<dbReference type="Gene3D" id="2.40.10.350">
    <property type="entry name" value="Rod shape-determining protein MreC, domain 2"/>
    <property type="match status" value="1"/>
</dbReference>
<feature type="compositionally biased region" description="Basic and acidic residues" evidence="6">
    <location>
        <begin position="296"/>
        <end position="312"/>
    </location>
</feature>
<organism evidence="8 9">
    <name type="scientific">Sapientia aquatica</name>
    <dbReference type="NCBI Taxonomy" id="1549640"/>
    <lineage>
        <taxon>Bacteria</taxon>
        <taxon>Pseudomonadati</taxon>
        <taxon>Pseudomonadota</taxon>
        <taxon>Betaproteobacteria</taxon>
        <taxon>Burkholderiales</taxon>
        <taxon>Oxalobacteraceae</taxon>
        <taxon>Sapientia</taxon>
    </lineage>
</organism>
<dbReference type="EMBL" id="SMYL01000013">
    <property type="protein sequence ID" value="TDK61318.1"/>
    <property type="molecule type" value="Genomic_DNA"/>
</dbReference>
<evidence type="ECO:0000259" key="7">
    <source>
        <dbReference type="Pfam" id="PF04085"/>
    </source>
</evidence>
<evidence type="ECO:0000256" key="3">
    <source>
        <dbReference type="ARBA" id="ARBA00022960"/>
    </source>
</evidence>
<evidence type="ECO:0000313" key="8">
    <source>
        <dbReference type="EMBL" id="TDK61318.1"/>
    </source>
</evidence>
<dbReference type="InterPro" id="IPR007221">
    <property type="entry name" value="MreC"/>
</dbReference>
<dbReference type="AlphaFoldDB" id="A0A4R5VRF4"/>
<name>A0A4R5VRF4_9BURK</name>
<evidence type="ECO:0000256" key="1">
    <source>
        <dbReference type="ARBA" id="ARBA00009369"/>
    </source>
</evidence>
<proteinExistence type="inferred from homology"/>
<accession>A0A4R5VRF4</accession>
<dbReference type="GO" id="GO:0005886">
    <property type="term" value="C:plasma membrane"/>
    <property type="evidence" value="ECO:0007669"/>
    <property type="project" value="TreeGrafter"/>
</dbReference>
<keyword evidence="3 5" id="KW-0133">Cell shape</keyword>
<dbReference type="PIRSF" id="PIRSF038471">
    <property type="entry name" value="MreC"/>
    <property type="match status" value="1"/>
</dbReference>
<evidence type="ECO:0000256" key="2">
    <source>
        <dbReference type="ARBA" id="ARBA00013855"/>
    </source>
</evidence>
<dbReference type="PANTHER" id="PTHR34138">
    <property type="entry name" value="CELL SHAPE-DETERMINING PROTEIN MREC"/>
    <property type="match status" value="1"/>
</dbReference>
<evidence type="ECO:0000313" key="9">
    <source>
        <dbReference type="Proteomes" id="UP000294829"/>
    </source>
</evidence>
<protein>
    <recommendedName>
        <fullName evidence="2 5">Cell shape-determining protein MreC</fullName>
    </recommendedName>
    <alternativeName>
        <fullName evidence="4 5">Cell shape protein MreC</fullName>
    </alternativeName>
</protein>
<comment type="similarity">
    <text evidence="1 5">Belongs to the MreC family.</text>
</comment>
<evidence type="ECO:0000256" key="4">
    <source>
        <dbReference type="ARBA" id="ARBA00032089"/>
    </source>
</evidence>
<reference evidence="8 9" key="1">
    <citation type="submission" date="2019-03" db="EMBL/GenBank/DDBJ databases">
        <title>Sapientia aquatica gen. nov., sp. nov., isolated from a crater lake.</title>
        <authorList>
            <person name="Felfoldi T."/>
            <person name="Szabo A."/>
            <person name="Toth E."/>
            <person name="Schumann P."/>
            <person name="Keki Z."/>
            <person name="Marialigeti K."/>
            <person name="Mathe I."/>
        </authorList>
    </citation>
    <scope>NUCLEOTIDE SEQUENCE [LARGE SCALE GENOMIC DNA]</scope>
    <source>
        <strain evidence="8 9">SA-152</strain>
    </source>
</reference>
<keyword evidence="9" id="KW-1185">Reference proteome</keyword>
<dbReference type="Pfam" id="PF04085">
    <property type="entry name" value="MreC"/>
    <property type="match status" value="1"/>
</dbReference>
<dbReference type="InterPro" id="IPR055342">
    <property type="entry name" value="MreC_beta-barrel_core"/>
</dbReference>
<feature type="domain" description="Rod shape-determining protein MreC beta-barrel core" evidence="7">
    <location>
        <begin position="128"/>
        <end position="272"/>
    </location>
</feature>
<comment type="caution">
    <text evidence="8">The sequence shown here is derived from an EMBL/GenBank/DDBJ whole genome shotgun (WGS) entry which is preliminary data.</text>
</comment>
<dbReference type="NCBIfam" id="TIGR00219">
    <property type="entry name" value="mreC"/>
    <property type="match status" value="1"/>
</dbReference>
<feature type="region of interest" description="Disordered" evidence="6">
    <location>
        <begin position="284"/>
        <end position="312"/>
    </location>
</feature>
<dbReference type="Proteomes" id="UP000294829">
    <property type="component" value="Unassembled WGS sequence"/>
</dbReference>
<dbReference type="GO" id="GO:0008360">
    <property type="term" value="P:regulation of cell shape"/>
    <property type="evidence" value="ECO:0007669"/>
    <property type="project" value="UniProtKB-KW"/>
</dbReference>
<dbReference type="RefSeq" id="WP_133330814.1">
    <property type="nucleotide sequence ID" value="NZ_SMYL01000013.1"/>
</dbReference>
<dbReference type="InterPro" id="IPR042177">
    <property type="entry name" value="Cell/Rod_1"/>
</dbReference>
<dbReference type="OrthoDB" id="9808025at2"/>
<dbReference type="InterPro" id="IPR042175">
    <property type="entry name" value="Cell/Rod_MreC_2"/>
</dbReference>
<gene>
    <name evidence="8" type="primary">mreC</name>
    <name evidence="8" type="ORF">E2I14_17205</name>
</gene>
<sequence length="312" mass="34252">MEYSPPPLFKQGASARVKVVFFSLVAIMLLVIDARLQSLSLVRQVVGSALYPLQMLAVAPRDAVNSMGDYFTQLSTLQKENAALKRAQLAQSLSVQQDQQLKLENAQLRRLLATGEQVPVKSVLAEILYDARDSFSRRIIINRGTKHGIALGQPVIDDQGVVGQVTRIFPLTSEVTLLTDKDQAIPVQVQRNGLRSVIYGKGQFGNLELRVPSNADIKAGDVLVTSGIDGIYPAGLFVAKVSLIENNATTTFERIVCLPMAGLDRHKEVLVLLVDTHIEARPEDEDAKLKKVNRRVTRDGPETPPKAKEVQP</sequence>